<keyword evidence="3" id="KW-0862">Zinc</keyword>
<gene>
    <name evidence="6" type="ORF">BCR44DRAFT_1213810</name>
</gene>
<keyword evidence="7" id="KW-1185">Reference proteome</keyword>
<protein>
    <recommendedName>
        <fullName evidence="5">ZZ-type domain-containing protein</fullName>
    </recommendedName>
</protein>
<keyword evidence="1" id="KW-0479">Metal-binding</keyword>
<evidence type="ECO:0000256" key="1">
    <source>
        <dbReference type="ARBA" id="ARBA00022723"/>
    </source>
</evidence>
<comment type="caution">
    <text evidence="6">The sequence shown here is derived from an EMBL/GenBank/DDBJ whole genome shotgun (WGS) entry which is preliminary data.</text>
</comment>
<feature type="domain" description="ZZ-type" evidence="5">
    <location>
        <begin position="126"/>
        <end position="172"/>
    </location>
</feature>
<dbReference type="Pfam" id="PF00569">
    <property type="entry name" value="ZZ"/>
    <property type="match status" value="1"/>
</dbReference>
<feature type="region of interest" description="Disordered" evidence="4">
    <location>
        <begin position="13"/>
        <end position="116"/>
    </location>
</feature>
<evidence type="ECO:0000256" key="4">
    <source>
        <dbReference type="SAM" id="MobiDB-lite"/>
    </source>
</evidence>
<dbReference type="AlphaFoldDB" id="A0A1Y2HYK5"/>
<proteinExistence type="predicted"/>
<dbReference type="Proteomes" id="UP000193411">
    <property type="component" value="Unassembled WGS sequence"/>
</dbReference>
<evidence type="ECO:0000256" key="3">
    <source>
        <dbReference type="ARBA" id="ARBA00022833"/>
    </source>
</evidence>
<dbReference type="SMART" id="SM00291">
    <property type="entry name" value="ZnF_ZZ"/>
    <property type="match status" value="1"/>
</dbReference>
<dbReference type="Gene3D" id="3.30.60.90">
    <property type="match status" value="1"/>
</dbReference>
<dbReference type="OrthoDB" id="661148at2759"/>
<name>A0A1Y2HYK5_9FUNG</name>
<accession>A0A1Y2HYK5</accession>
<dbReference type="InterPro" id="IPR000433">
    <property type="entry name" value="Znf_ZZ"/>
</dbReference>
<feature type="compositionally biased region" description="Low complexity" evidence="4">
    <location>
        <begin position="107"/>
        <end position="116"/>
    </location>
</feature>
<evidence type="ECO:0000256" key="2">
    <source>
        <dbReference type="ARBA" id="ARBA00022771"/>
    </source>
</evidence>
<organism evidence="6 7">
    <name type="scientific">Catenaria anguillulae PL171</name>
    <dbReference type="NCBI Taxonomy" id="765915"/>
    <lineage>
        <taxon>Eukaryota</taxon>
        <taxon>Fungi</taxon>
        <taxon>Fungi incertae sedis</taxon>
        <taxon>Blastocladiomycota</taxon>
        <taxon>Blastocladiomycetes</taxon>
        <taxon>Blastocladiales</taxon>
        <taxon>Catenariaceae</taxon>
        <taxon>Catenaria</taxon>
    </lineage>
</organism>
<sequence length="295" mass="31570">MGFESAARVFGMPGRAHAAGPGVTPHLRPMPPHGHGPRGHPFLNGHMNARRPPQATPAGIAKTGDVPGMIHQMRNRGPAPPMPSMRRPGIPSPPAKPTSPPPPAPQAKPAAHAPAPTVAPAFGPKFVHNAICDFCERIIIGSRHRCTDCRDFDLCDTCLAHGGKHFNGSHVFMEYLGPLAHGPAPRASPSLRRLLLRSRYCRTSSRQQGQARRAAAAPAQCGPSLHYVRWMQQARAWVSVQVHGVPDFDLCAECNVGDVGVRMPVGRQGQARVCADSQAIACPARGRVSVVGRRQ</sequence>
<reference evidence="6 7" key="1">
    <citation type="submission" date="2016-07" db="EMBL/GenBank/DDBJ databases">
        <title>Pervasive Adenine N6-methylation of Active Genes in Fungi.</title>
        <authorList>
            <consortium name="DOE Joint Genome Institute"/>
            <person name="Mondo S.J."/>
            <person name="Dannebaum R.O."/>
            <person name="Kuo R.C."/>
            <person name="Labutti K."/>
            <person name="Haridas S."/>
            <person name="Kuo A."/>
            <person name="Salamov A."/>
            <person name="Ahrendt S.R."/>
            <person name="Lipzen A."/>
            <person name="Sullivan W."/>
            <person name="Andreopoulos W.B."/>
            <person name="Clum A."/>
            <person name="Lindquist E."/>
            <person name="Daum C."/>
            <person name="Ramamoorthy G.K."/>
            <person name="Gryganskyi A."/>
            <person name="Culley D."/>
            <person name="Magnuson J.K."/>
            <person name="James T.Y."/>
            <person name="O'Malley M.A."/>
            <person name="Stajich J.E."/>
            <person name="Spatafora J.W."/>
            <person name="Visel A."/>
            <person name="Grigoriev I.V."/>
        </authorList>
    </citation>
    <scope>NUCLEOTIDE SEQUENCE [LARGE SCALE GENOMIC DNA]</scope>
    <source>
        <strain evidence="6 7">PL171</strain>
    </source>
</reference>
<dbReference type="STRING" id="765915.A0A1Y2HYK5"/>
<evidence type="ECO:0000313" key="6">
    <source>
        <dbReference type="EMBL" id="ORZ39688.1"/>
    </source>
</evidence>
<dbReference type="SUPFAM" id="SSF57850">
    <property type="entry name" value="RING/U-box"/>
    <property type="match status" value="1"/>
</dbReference>
<dbReference type="GO" id="GO:0008270">
    <property type="term" value="F:zinc ion binding"/>
    <property type="evidence" value="ECO:0007669"/>
    <property type="project" value="UniProtKB-KW"/>
</dbReference>
<dbReference type="EMBL" id="MCFL01000004">
    <property type="protein sequence ID" value="ORZ39688.1"/>
    <property type="molecule type" value="Genomic_DNA"/>
</dbReference>
<feature type="compositionally biased region" description="Pro residues" evidence="4">
    <location>
        <begin position="90"/>
        <end position="106"/>
    </location>
</feature>
<dbReference type="InterPro" id="IPR052260">
    <property type="entry name" value="Autophagy_Rcpt_SigReg"/>
</dbReference>
<dbReference type="PANTHER" id="PTHR15090">
    <property type="entry name" value="SEQUESTOSOME 1-RELATED"/>
    <property type="match status" value="1"/>
</dbReference>
<evidence type="ECO:0000259" key="5">
    <source>
        <dbReference type="SMART" id="SM00291"/>
    </source>
</evidence>
<keyword evidence="2" id="KW-0863">Zinc-finger</keyword>
<dbReference type="InterPro" id="IPR043145">
    <property type="entry name" value="Znf_ZZ_sf"/>
</dbReference>
<evidence type="ECO:0000313" key="7">
    <source>
        <dbReference type="Proteomes" id="UP000193411"/>
    </source>
</evidence>